<dbReference type="Proteomes" id="UP000198597">
    <property type="component" value="Unassembled WGS sequence"/>
</dbReference>
<dbReference type="NCBIfam" id="NF001808">
    <property type="entry name" value="PRK00522.1"/>
    <property type="match status" value="1"/>
</dbReference>
<dbReference type="EMBL" id="FNJM01000008">
    <property type="protein sequence ID" value="SDP58231.1"/>
    <property type="molecule type" value="Genomic_DNA"/>
</dbReference>
<keyword evidence="1 6" id="KW-0575">Peroxidase</keyword>
<dbReference type="GO" id="GO:0008379">
    <property type="term" value="F:thioredoxin peroxidase activity"/>
    <property type="evidence" value="ECO:0007669"/>
    <property type="project" value="InterPro"/>
</dbReference>
<name>A0A1H0TWH2_9CLOT</name>
<dbReference type="PROSITE" id="PS01265">
    <property type="entry name" value="TPX"/>
    <property type="match status" value="1"/>
</dbReference>
<evidence type="ECO:0000256" key="2">
    <source>
        <dbReference type="ARBA" id="ARBA00022862"/>
    </source>
</evidence>
<dbReference type="PROSITE" id="PS51352">
    <property type="entry name" value="THIOREDOXIN_2"/>
    <property type="match status" value="1"/>
</dbReference>
<dbReference type="SUPFAM" id="SSF52833">
    <property type="entry name" value="Thioredoxin-like"/>
    <property type="match status" value="1"/>
</dbReference>
<keyword evidence="3" id="KW-0560">Oxidoreductase</keyword>
<protein>
    <submittedName>
        <fullName evidence="6">Thiol peroxidase, atypical 2-Cys peroxiredoxin</fullName>
    </submittedName>
</protein>
<proteinExistence type="predicted"/>
<dbReference type="InterPro" id="IPR013766">
    <property type="entry name" value="Thioredoxin_domain"/>
</dbReference>
<dbReference type="InterPro" id="IPR018219">
    <property type="entry name" value="Tpx_CS"/>
</dbReference>
<dbReference type="InterPro" id="IPR002065">
    <property type="entry name" value="TPX"/>
</dbReference>
<keyword evidence="7" id="KW-1185">Reference proteome</keyword>
<dbReference type="Pfam" id="PF08534">
    <property type="entry name" value="Redoxin"/>
    <property type="match status" value="1"/>
</dbReference>
<keyword evidence="2" id="KW-0049">Antioxidant</keyword>
<organism evidence="6 7">
    <name type="scientific">Clostridium gasigenes</name>
    <dbReference type="NCBI Taxonomy" id="94869"/>
    <lineage>
        <taxon>Bacteria</taxon>
        <taxon>Bacillati</taxon>
        <taxon>Bacillota</taxon>
        <taxon>Clostridia</taxon>
        <taxon>Eubacteriales</taxon>
        <taxon>Clostridiaceae</taxon>
        <taxon>Clostridium</taxon>
    </lineage>
</organism>
<dbReference type="CDD" id="cd03014">
    <property type="entry name" value="PRX_Atyp2cys"/>
    <property type="match status" value="1"/>
</dbReference>
<gene>
    <name evidence="6" type="ORF">SAMN04488529_10891</name>
</gene>
<dbReference type="PANTHER" id="PTHR43110">
    <property type="entry name" value="THIOL PEROXIDASE"/>
    <property type="match status" value="1"/>
</dbReference>
<evidence type="ECO:0000256" key="1">
    <source>
        <dbReference type="ARBA" id="ARBA00022559"/>
    </source>
</evidence>
<keyword evidence="5" id="KW-0676">Redox-active center</keyword>
<evidence type="ECO:0000313" key="7">
    <source>
        <dbReference type="Proteomes" id="UP000198597"/>
    </source>
</evidence>
<dbReference type="InterPro" id="IPR050455">
    <property type="entry name" value="Tpx_Peroxidase_subfamily"/>
</dbReference>
<evidence type="ECO:0000256" key="5">
    <source>
        <dbReference type="ARBA" id="ARBA00023284"/>
    </source>
</evidence>
<evidence type="ECO:0000256" key="3">
    <source>
        <dbReference type="ARBA" id="ARBA00023002"/>
    </source>
</evidence>
<sequence>MKKIKFKGNPLTLEGNTVSVGEKMRAFTVSANDLSPFTLKDTSGVRVFLSVPSIDTGVCDMEVKKFNLEIGNIKGASCYTISMDLPFAQSRWCGDAGVEDVKILSDYKDRNFGEATGTYIKELGLLTRASFVVDSEDKVTFVEYLEEVTNEPNYEKILEAIKLAK</sequence>
<dbReference type="PANTHER" id="PTHR43110:SF1">
    <property type="entry name" value="THIOL PEROXIDASE"/>
    <property type="match status" value="1"/>
</dbReference>
<reference evidence="6 7" key="1">
    <citation type="submission" date="2016-10" db="EMBL/GenBank/DDBJ databases">
        <authorList>
            <person name="de Groot N.N."/>
        </authorList>
    </citation>
    <scope>NUCLEOTIDE SEQUENCE [LARGE SCALE GENOMIC DNA]</scope>
    <source>
        <strain evidence="6 7">DSM 12272</strain>
    </source>
</reference>
<accession>A0A1H0TWH2</accession>
<dbReference type="InterPro" id="IPR036249">
    <property type="entry name" value="Thioredoxin-like_sf"/>
</dbReference>
<dbReference type="STRING" id="94869.SAMN04488529_10891"/>
<dbReference type="RefSeq" id="WP_089970704.1">
    <property type="nucleotide sequence ID" value="NZ_FNJM01000008.1"/>
</dbReference>
<dbReference type="AlphaFoldDB" id="A0A1H0TWH2"/>
<evidence type="ECO:0000256" key="4">
    <source>
        <dbReference type="ARBA" id="ARBA00023157"/>
    </source>
</evidence>
<evidence type="ECO:0000313" key="6">
    <source>
        <dbReference type="EMBL" id="SDP58231.1"/>
    </source>
</evidence>
<dbReference type="Gene3D" id="3.40.30.10">
    <property type="entry name" value="Glutaredoxin"/>
    <property type="match status" value="1"/>
</dbReference>
<dbReference type="InterPro" id="IPR013740">
    <property type="entry name" value="Redoxin"/>
</dbReference>
<keyword evidence="4" id="KW-1015">Disulfide bond</keyword>
<dbReference type="OrthoDB" id="9781543at2"/>